<dbReference type="NCBIfam" id="TIGR00238">
    <property type="entry name" value="KamA family radical SAM protein"/>
    <property type="match status" value="1"/>
</dbReference>
<evidence type="ECO:0000256" key="2">
    <source>
        <dbReference type="ARBA" id="ARBA00001933"/>
    </source>
</evidence>
<dbReference type="SFLD" id="SFLDF00314">
    <property type="entry name" value="L-lysine_2_3-aminomutase_(yjeK"/>
    <property type="match status" value="1"/>
</dbReference>
<reference evidence="15 16" key="1">
    <citation type="submission" date="2024-09" db="EMBL/GenBank/DDBJ databases">
        <authorList>
            <person name="Sun Q."/>
            <person name="Mori K."/>
        </authorList>
    </citation>
    <scope>NUCLEOTIDE SEQUENCE [LARGE SCALE GENOMIC DNA]</scope>
    <source>
        <strain evidence="15 16">CCM 8545</strain>
    </source>
</reference>
<keyword evidence="10" id="KW-0408">Iron</keyword>
<evidence type="ECO:0000313" key="15">
    <source>
        <dbReference type="EMBL" id="MFC0179636.1"/>
    </source>
</evidence>
<organism evidence="15 16">
    <name type="scientific">Thorsellia kenyensis</name>
    <dbReference type="NCBI Taxonomy" id="1549888"/>
    <lineage>
        <taxon>Bacteria</taxon>
        <taxon>Pseudomonadati</taxon>
        <taxon>Pseudomonadota</taxon>
        <taxon>Gammaproteobacteria</taxon>
        <taxon>Enterobacterales</taxon>
        <taxon>Thorselliaceae</taxon>
        <taxon>Thorsellia</taxon>
    </lineage>
</organism>
<dbReference type="InterPro" id="IPR013785">
    <property type="entry name" value="Aldolase_TIM"/>
</dbReference>
<keyword evidence="12" id="KW-0413">Isomerase</keyword>
<comment type="cofactor">
    <cofactor evidence="2">
        <name>pyridoxal 5'-phosphate</name>
        <dbReference type="ChEBI" id="CHEBI:597326"/>
    </cofactor>
</comment>
<proteinExistence type="inferred from homology"/>
<dbReference type="SUPFAM" id="SSF102114">
    <property type="entry name" value="Radical SAM enzymes"/>
    <property type="match status" value="1"/>
</dbReference>
<keyword evidence="11" id="KW-0411">Iron-sulfur</keyword>
<dbReference type="PANTHER" id="PTHR30538">
    <property type="entry name" value="LYSINE 2,3-AMINOMUTASE-RELATED"/>
    <property type="match status" value="1"/>
</dbReference>
<dbReference type="InterPro" id="IPR058240">
    <property type="entry name" value="rSAM_sf"/>
</dbReference>
<name>A0ABV6CDJ7_9GAMM</name>
<dbReference type="CDD" id="cd01335">
    <property type="entry name" value="Radical_SAM"/>
    <property type="match status" value="1"/>
</dbReference>
<dbReference type="SFLD" id="SFLDG01070">
    <property type="entry name" value="PLP-dependent"/>
    <property type="match status" value="1"/>
</dbReference>
<gene>
    <name evidence="15" type="primary">epmB</name>
    <name evidence="15" type="ORF">ACFFIT_05985</name>
</gene>
<dbReference type="Pfam" id="PF04055">
    <property type="entry name" value="Radical_SAM"/>
    <property type="match status" value="1"/>
</dbReference>
<dbReference type="Proteomes" id="UP001589758">
    <property type="component" value="Unassembled WGS sequence"/>
</dbReference>
<dbReference type="EMBL" id="JBHLXE010000070">
    <property type="protein sequence ID" value="MFC0179636.1"/>
    <property type="molecule type" value="Genomic_DNA"/>
</dbReference>
<evidence type="ECO:0000256" key="9">
    <source>
        <dbReference type="ARBA" id="ARBA00022898"/>
    </source>
</evidence>
<dbReference type="Gene3D" id="3.20.20.70">
    <property type="entry name" value="Aldolase class I"/>
    <property type="match status" value="1"/>
</dbReference>
<evidence type="ECO:0000256" key="8">
    <source>
        <dbReference type="ARBA" id="ARBA00022723"/>
    </source>
</evidence>
<dbReference type="PANTHER" id="PTHR30538:SF1">
    <property type="entry name" value="L-LYSINE 2,3-AMINOMUTASE"/>
    <property type="match status" value="1"/>
</dbReference>
<evidence type="ECO:0000256" key="13">
    <source>
        <dbReference type="ARBA" id="ARBA00030756"/>
    </source>
</evidence>
<dbReference type="InterPro" id="IPR003739">
    <property type="entry name" value="Lys_aminomutase/Glu_NH3_mut"/>
</dbReference>
<comment type="catalytic activity">
    <reaction evidence="1">
        <text>L-lysine = D-beta-lysine</text>
        <dbReference type="Rhea" id="RHEA:44148"/>
        <dbReference type="ChEBI" id="CHEBI:32551"/>
        <dbReference type="ChEBI" id="CHEBI:84138"/>
    </reaction>
</comment>
<keyword evidence="6" id="KW-0004">4Fe-4S</keyword>
<accession>A0ABV6CDJ7</accession>
<comment type="similarity">
    <text evidence="4">Belongs to the radical SAM superfamily. KamA family.</text>
</comment>
<evidence type="ECO:0000256" key="10">
    <source>
        <dbReference type="ARBA" id="ARBA00023004"/>
    </source>
</evidence>
<dbReference type="SFLD" id="SFLDS00029">
    <property type="entry name" value="Radical_SAM"/>
    <property type="match status" value="1"/>
</dbReference>
<evidence type="ECO:0000259" key="14">
    <source>
        <dbReference type="PROSITE" id="PS51918"/>
    </source>
</evidence>
<feature type="domain" description="Radical SAM core" evidence="14">
    <location>
        <begin position="104"/>
        <end position="328"/>
    </location>
</feature>
<keyword evidence="16" id="KW-1185">Reference proteome</keyword>
<comment type="caution">
    <text evidence="15">The sequence shown here is derived from an EMBL/GenBank/DDBJ whole genome shotgun (WGS) entry which is preliminary data.</text>
</comment>
<evidence type="ECO:0000256" key="6">
    <source>
        <dbReference type="ARBA" id="ARBA00022485"/>
    </source>
</evidence>
<evidence type="ECO:0000256" key="7">
    <source>
        <dbReference type="ARBA" id="ARBA00022691"/>
    </source>
</evidence>
<dbReference type="RefSeq" id="WP_385876740.1">
    <property type="nucleotide sequence ID" value="NZ_JBHLXE010000070.1"/>
</dbReference>
<dbReference type="PIRSF" id="PIRSF004911">
    <property type="entry name" value="DUF160"/>
    <property type="match status" value="1"/>
</dbReference>
<evidence type="ECO:0000256" key="12">
    <source>
        <dbReference type="ARBA" id="ARBA00023235"/>
    </source>
</evidence>
<evidence type="ECO:0000256" key="1">
    <source>
        <dbReference type="ARBA" id="ARBA00001352"/>
    </source>
</evidence>
<dbReference type="InterPro" id="IPR022462">
    <property type="entry name" value="EpmB"/>
</dbReference>
<sequence length="339" mass="38861">MSEHKDNSLVTKEWISDLKQVVTSPEELLSLLNIPVTPQLKEGFLAKKLFNLRVPRPFIDRMEKENLNDPLLKQVLTHQDEFIQAPEFTNDPLEEQENSIPGLLHKYTSRVLLVLKGSCAINCRYCFRRHFPYESNAGNKKNWQNAIDYIQNDHAIDEVILSGGDPLMAKDEEIAWIFEQIETIQHIKTIRIHTRLAVVIPNRISEKLLDIFYASTKNIVLVTHINHPNEIDDKVIAKMNLLRSAKVTLLNQSVLLKDINDNEKTLISLSHKLFDAGILPYYLHLLDKVEGAVHFYVDDNKAKLLMQKVQAAISGYLVPKLTREIPGKPSKTPIDFMSL</sequence>
<comment type="cofactor">
    <cofactor evidence="3">
        <name>[4Fe-4S] cluster</name>
        <dbReference type="ChEBI" id="CHEBI:49883"/>
    </cofactor>
</comment>
<keyword evidence="7" id="KW-0949">S-adenosyl-L-methionine</keyword>
<evidence type="ECO:0000256" key="11">
    <source>
        <dbReference type="ARBA" id="ARBA00023014"/>
    </source>
</evidence>
<keyword evidence="9" id="KW-0663">Pyridoxal phosphate</keyword>
<dbReference type="NCBIfam" id="TIGR03821">
    <property type="entry name" value="EFP_modif_epmB"/>
    <property type="match status" value="1"/>
</dbReference>
<evidence type="ECO:0000313" key="16">
    <source>
        <dbReference type="Proteomes" id="UP001589758"/>
    </source>
</evidence>
<keyword evidence="8" id="KW-0479">Metal-binding</keyword>
<dbReference type="InterPro" id="IPR007197">
    <property type="entry name" value="rSAM"/>
</dbReference>
<evidence type="ECO:0000256" key="5">
    <source>
        <dbReference type="ARBA" id="ARBA00022363"/>
    </source>
</evidence>
<evidence type="ECO:0000256" key="3">
    <source>
        <dbReference type="ARBA" id="ARBA00001966"/>
    </source>
</evidence>
<protein>
    <recommendedName>
        <fullName evidence="5">L-lysine 2,3-aminomutase</fullName>
    </recommendedName>
    <alternativeName>
        <fullName evidence="13">EF-P post-translational modification enzyme B</fullName>
    </alternativeName>
</protein>
<dbReference type="PROSITE" id="PS51918">
    <property type="entry name" value="RADICAL_SAM"/>
    <property type="match status" value="1"/>
</dbReference>
<evidence type="ECO:0000256" key="4">
    <source>
        <dbReference type="ARBA" id="ARBA00008703"/>
    </source>
</evidence>